<sequence>MGKRPLLGYCGLTKIRMPLMAAICYLDRLPDEILQEILDFAMTRDFLLFIDHLFPEPLIGLTSNPQTMLAASRSRTETRRCSPGRADYRRDWIAISSASRRIRRLGRESFFRVKVLALATSDLRNTEANTTTLTTAPTTLPPPNFALFGGDPLKKPPALMLTREQRQEQPQKEQPQEQTQHRDLRREADKTWDGVALVLPRIQHAVLMNSNHFTPNWYLRLPAMLARVLPLLRRCTLLYYFKGVIKLENQGRNQNHEAMEVRVARAAFQLARSAPSEMRTLMRGIGMPPDVVMEETLIDRPKHTWEMHHESMEKYIYPILRIRARAKARMAKELETNHCN</sequence>
<evidence type="ECO:0000313" key="2">
    <source>
        <dbReference type="EMBL" id="KAK8860017.1"/>
    </source>
</evidence>
<accession>A0ABR2IB49</accession>
<dbReference type="Proteomes" id="UP001390339">
    <property type="component" value="Unassembled WGS sequence"/>
</dbReference>
<evidence type="ECO:0000256" key="1">
    <source>
        <dbReference type="SAM" id="MobiDB-lite"/>
    </source>
</evidence>
<organism evidence="2 3">
    <name type="scientific">Apiospora arundinis</name>
    <dbReference type="NCBI Taxonomy" id="335852"/>
    <lineage>
        <taxon>Eukaryota</taxon>
        <taxon>Fungi</taxon>
        <taxon>Dikarya</taxon>
        <taxon>Ascomycota</taxon>
        <taxon>Pezizomycotina</taxon>
        <taxon>Sordariomycetes</taxon>
        <taxon>Xylariomycetidae</taxon>
        <taxon>Amphisphaeriales</taxon>
        <taxon>Apiosporaceae</taxon>
        <taxon>Apiospora</taxon>
    </lineage>
</organism>
<name>A0ABR2IB49_9PEZI</name>
<evidence type="ECO:0008006" key="4">
    <source>
        <dbReference type="Google" id="ProtNLM"/>
    </source>
</evidence>
<proteinExistence type="predicted"/>
<dbReference type="EMBL" id="JAPCWZ010000006">
    <property type="protein sequence ID" value="KAK8860017.1"/>
    <property type="molecule type" value="Genomic_DNA"/>
</dbReference>
<reference evidence="2 3" key="1">
    <citation type="journal article" date="2024" name="IMA Fungus">
        <title>Apiospora arundinis, a panoply of carbohydrate-active enzymes and secondary metabolites.</title>
        <authorList>
            <person name="Sorensen T."/>
            <person name="Petersen C."/>
            <person name="Muurmann A.T."/>
            <person name="Christiansen J.V."/>
            <person name="Brundto M.L."/>
            <person name="Overgaard C.K."/>
            <person name="Boysen A.T."/>
            <person name="Wollenberg R.D."/>
            <person name="Larsen T.O."/>
            <person name="Sorensen J.L."/>
            <person name="Nielsen K.L."/>
            <person name="Sondergaard T.E."/>
        </authorList>
    </citation>
    <scope>NUCLEOTIDE SEQUENCE [LARGE SCALE GENOMIC DNA]</scope>
    <source>
        <strain evidence="2 3">AAU 773</strain>
    </source>
</reference>
<evidence type="ECO:0000313" key="3">
    <source>
        <dbReference type="Proteomes" id="UP001390339"/>
    </source>
</evidence>
<keyword evidence="3" id="KW-1185">Reference proteome</keyword>
<feature type="region of interest" description="Disordered" evidence="1">
    <location>
        <begin position="163"/>
        <end position="186"/>
    </location>
</feature>
<gene>
    <name evidence="2" type="ORF">PGQ11_010751</name>
</gene>
<protein>
    <recommendedName>
        <fullName evidence="4">F-box domain-containing protein</fullName>
    </recommendedName>
</protein>
<comment type="caution">
    <text evidence="2">The sequence shown here is derived from an EMBL/GenBank/DDBJ whole genome shotgun (WGS) entry which is preliminary data.</text>
</comment>